<dbReference type="CDD" id="cd00099">
    <property type="entry name" value="IgV"/>
    <property type="match status" value="1"/>
</dbReference>
<evidence type="ECO:0000256" key="1">
    <source>
        <dbReference type="ARBA" id="ARBA00004167"/>
    </source>
</evidence>
<dbReference type="InterPro" id="IPR013783">
    <property type="entry name" value="Ig-like_fold"/>
</dbReference>
<feature type="domain" description="Ig-like" evidence="10">
    <location>
        <begin position="160"/>
        <end position="310"/>
    </location>
</feature>
<dbReference type="InterPro" id="IPR003599">
    <property type="entry name" value="Ig_sub"/>
</dbReference>
<feature type="compositionally biased region" description="Basic and acidic residues" evidence="9">
    <location>
        <begin position="639"/>
        <end position="651"/>
    </location>
</feature>
<keyword evidence="8" id="KW-0393">Immunoglobulin domain</keyword>
<name>A0A8X8BTZ7_POLSE</name>
<sequence length="661" mass="72304">MAAHPVLWVPDRKGAGSGGQTTEVTVSGGKAVMVVTCREVSLPPGPLYRVAGFPLSLPCSVSGYDGSPIQDFEWFLYRNGAGGNPIGAISTRDRNFPYAPFKSRVRAGEVRIERDRGDMVRLVIQRLRAEDQGVWECYTPSTDARYLGNYSSTVTVNVMPDTLQVSYVASSQMSSRSLAGQSLPEGAELELTCAASVQSEQHTHLSVTFSARGGVDAAAVDAGRGHNLREIISIAQDQSVVPGRSKLYAERYANRGIILDKRKAGGERDLYVLRIAQVVPQDGGAYFCNVAQWIRDPQGEWEKIAQRTLELGNITITPLADTLTVTVTPEGEVSLPIGSPLSLSCAISGISPSSRPYMLIQWLRGGPGGGAELSLAQMAPDGVVSWREDIVRKGEVSFEKEAEGRYTLRFFSSHPADAGLYQCAVSIYTGLPSVTQIPAANQRSNGVNIKLKMKAVTVRAVAGLSEGPTLRRGHTISLLCNVSVETVGLTQIEMRWLAFHNREDLSSETVLVELRHDGTTSFHSNRSDISLDQPTLGTYRLRIHNARMEEQGLYQCQVTVWGQDQHGAWYNTGASSHSSLVQVYMYSQGQYRLGSLHLTLSFGPSFHPHFGGSVQRTLRRSDSGRCRDLLLHEPPGKKECPQVGHREETIPHRHTGNRWTG</sequence>
<dbReference type="FunFam" id="2.60.40.10:FF:000191">
    <property type="entry name" value="Immunoglobulin superfamily member 3"/>
    <property type="match status" value="1"/>
</dbReference>
<dbReference type="SUPFAM" id="SSF48726">
    <property type="entry name" value="Immunoglobulin"/>
    <property type="match status" value="3"/>
</dbReference>
<keyword evidence="7" id="KW-1015">Disulfide bond</keyword>
<dbReference type="SMART" id="SM00409">
    <property type="entry name" value="IG"/>
    <property type="match status" value="4"/>
</dbReference>
<protein>
    <submittedName>
        <fullName evidence="11">IGSF8 protein</fullName>
    </submittedName>
</protein>
<comment type="subcellular location">
    <subcellularLocation>
        <location evidence="1">Membrane</location>
        <topology evidence="1">Single-pass membrane protein</topology>
    </subcellularLocation>
</comment>
<dbReference type="Pfam" id="PF07686">
    <property type="entry name" value="V-set"/>
    <property type="match status" value="2"/>
</dbReference>
<dbReference type="PANTHER" id="PTHR12207">
    <property type="entry name" value="V-SET AND TRANSMEMBRANE DOMAIN-CONTAINING PROTEIN"/>
    <property type="match status" value="1"/>
</dbReference>
<dbReference type="InterPro" id="IPR013106">
    <property type="entry name" value="Ig_V-set"/>
</dbReference>
<evidence type="ECO:0000256" key="7">
    <source>
        <dbReference type="ARBA" id="ARBA00023157"/>
    </source>
</evidence>
<dbReference type="FunFam" id="2.60.40.10:FF:002665">
    <property type="entry name" value="Immunoglobulin superfamily, member 8"/>
    <property type="match status" value="1"/>
</dbReference>
<feature type="domain" description="Ig-like" evidence="10">
    <location>
        <begin position="30"/>
        <end position="155"/>
    </location>
</feature>
<dbReference type="PANTHER" id="PTHR12207:SF33">
    <property type="entry name" value="IMMUNOGLOBULIN SUPERFAMILY MEMBER 8 PRECURSOR"/>
    <property type="match status" value="1"/>
</dbReference>
<dbReference type="InterPro" id="IPR051102">
    <property type="entry name" value="IgSF_V-set/TM_domain"/>
</dbReference>
<dbReference type="SMART" id="SM00406">
    <property type="entry name" value="IGv"/>
    <property type="match status" value="3"/>
</dbReference>
<dbReference type="EMBL" id="JAATIS010000485">
    <property type="protein sequence ID" value="KAG2467936.1"/>
    <property type="molecule type" value="Genomic_DNA"/>
</dbReference>
<reference evidence="11 12" key="1">
    <citation type="journal article" date="2021" name="Cell">
        <title>Tracing the genetic footprints of vertebrate landing in non-teleost ray-finned fishes.</title>
        <authorList>
            <person name="Bi X."/>
            <person name="Wang K."/>
            <person name="Yang L."/>
            <person name="Pan H."/>
            <person name="Jiang H."/>
            <person name="Wei Q."/>
            <person name="Fang M."/>
            <person name="Yu H."/>
            <person name="Zhu C."/>
            <person name="Cai Y."/>
            <person name="He Y."/>
            <person name="Gan X."/>
            <person name="Zeng H."/>
            <person name="Yu D."/>
            <person name="Zhu Y."/>
            <person name="Jiang H."/>
            <person name="Qiu Q."/>
            <person name="Yang H."/>
            <person name="Zhang Y.E."/>
            <person name="Wang W."/>
            <person name="Zhu M."/>
            <person name="He S."/>
            <person name="Zhang G."/>
        </authorList>
    </citation>
    <scope>NUCLEOTIDE SEQUENCE [LARGE SCALE GENOMIC DNA]</scope>
    <source>
        <strain evidence="11">Bchr_013</strain>
    </source>
</reference>
<evidence type="ECO:0000256" key="5">
    <source>
        <dbReference type="ARBA" id="ARBA00022989"/>
    </source>
</evidence>
<evidence type="ECO:0000256" key="3">
    <source>
        <dbReference type="ARBA" id="ARBA00022729"/>
    </source>
</evidence>
<evidence type="ECO:0000256" key="9">
    <source>
        <dbReference type="SAM" id="MobiDB-lite"/>
    </source>
</evidence>
<evidence type="ECO:0000259" key="10">
    <source>
        <dbReference type="PROSITE" id="PS50835"/>
    </source>
</evidence>
<keyword evidence="2" id="KW-0812">Transmembrane</keyword>
<evidence type="ECO:0000256" key="6">
    <source>
        <dbReference type="ARBA" id="ARBA00023136"/>
    </source>
</evidence>
<dbReference type="PROSITE" id="PS50835">
    <property type="entry name" value="IG_LIKE"/>
    <property type="match status" value="4"/>
</dbReference>
<gene>
    <name evidence="11" type="primary">Igsf8</name>
    <name evidence="11" type="ORF">GTO96_0014349</name>
</gene>
<feature type="region of interest" description="Disordered" evidence="9">
    <location>
        <begin position="639"/>
        <end position="661"/>
    </location>
</feature>
<feature type="non-terminal residue" evidence="11">
    <location>
        <position position="661"/>
    </location>
</feature>
<keyword evidence="12" id="KW-1185">Reference proteome</keyword>
<keyword evidence="3" id="KW-0732">Signal</keyword>
<keyword evidence="6" id="KW-0472">Membrane</keyword>
<organism evidence="11 12">
    <name type="scientific">Polypterus senegalus</name>
    <name type="common">Senegal bichir</name>
    <dbReference type="NCBI Taxonomy" id="55291"/>
    <lineage>
        <taxon>Eukaryota</taxon>
        <taxon>Metazoa</taxon>
        <taxon>Chordata</taxon>
        <taxon>Craniata</taxon>
        <taxon>Vertebrata</taxon>
        <taxon>Euteleostomi</taxon>
        <taxon>Actinopterygii</taxon>
        <taxon>Polypteriformes</taxon>
        <taxon>Polypteridae</taxon>
        <taxon>Polypterus</taxon>
    </lineage>
</organism>
<evidence type="ECO:0000256" key="4">
    <source>
        <dbReference type="ARBA" id="ARBA00022737"/>
    </source>
</evidence>
<dbReference type="InterPro" id="IPR007110">
    <property type="entry name" value="Ig-like_dom"/>
</dbReference>
<evidence type="ECO:0000256" key="8">
    <source>
        <dbReference type="ARBA" id="ARBA00023319"/>
    </source>
</evidence>
<dbReference type="GO" id="GO:0016020">
    <property type="term" value="C:membrane"/>
    <property type="evidence" value="ECO:0007669"/>
    <property type="project" value="UniProtKB-SubCell"/>
</dbReference>
<feature type="domain" description="Ig-like" evidence="10">
    <location>
        <begin position="318"/>
        <end position="435"/>
    </location>
</feature>
<feature type="domain" description="Ig-like" evidence="10">
    <location>
        <begin position="438"/>
        <end position="559"/>
    </location>
</feature>
<feature type="non-terminal residue" evidence="11">
    <location>
        <position position="1"/>
    </location>
</feature>
<dbReference type="Gene3D" id="2.60.40.10">
    <property type="entry name" value="Immunoglobulins"/>
    <property type="match status" value="3"/>
</dbReference>
<feature type="compositionally biased region" description="Basic residues" evidence="9">
    <location>
        <begin position="652"/>
        <end position="661"/>
    </location>
</feature>
<keyword evidence="5" id="KW-1133">Transmembrane helix</keyword>
<evidence type="ECO:0000313" key="12">
    <source>
        <dbReference type="Proteomes" id="UP000886611"/>
    </source>
</evidence>
<evidence type="ECO:0000256" key="2">
    <source>
        <dbReference type="ARBA" id="ARBA00022692"/>
    </source>
</evidence>
<accession>A0A8X8BTZ7</accession>
<comment type="caution">
    <text evidence="11">The sequence shown here is derived from an EMBL/GenBank/DDBJ whole genome shotgun (WGS) entry which is preliminary data.</text>
</comment>
<evidence type="ECO:0000313" key="11">
    <source>
        <dbReference type="EMBL" id="KAG2467936.1"/>
    </source>
</evidence>
<dbReference type="AlphaFoldDB" id="A0A8X8BTZ7"/>
<keyword evidence="4" id="KW-0677">Repeat</keyword>
<dbReference type="Proteomes" id="UP000886611">
    <property type="component" value="Unassembled WGS sequence"/>
</dbReference>
<proteinExistence type="predicted"/>
<dbReference type="InterPro" id="IPR036179">
    <property type="entry name" value="Ig-like_dom_sf"/>
</dbReference>